<dbReference type="GO" id="GO:0070291">
    <property type="term" value="P:N-acylethanolamine metabolic process"/>
    <property type="evidence" value="ECO:0007669"/>
    <property type="project" value="TreeGrafter"/>
</dbReference>
<dbReference type="InterPro" id="IPR030395">
    <property type="entry name" value="GP_PDE_dom"/>
</dbReference>
<keyword evidence="4" id="KW-1185">Reference proteome</keyword>
<dbReference type="Proteomes" id="UP000309788">
    <property type="component" value="Unassembled WGS sequence"/>
</dbReference>
<sequence>MQISYRIEKVCKKMLKSAFALLFALAAHQANAQKQLVLIAHRGGIVDSSYTENGMAALRKAATAGYKMIETDVRVTKDGVLIVNHDADLKRYYGLDKKVADLKWQEIRKLKSKLDGSTPLRLEDVLHFCHENHMSVMLDNKIPGLDTTLFNQIPALLARYHLLDTAFMIGTDESTEFFTGKIKLSCSRRQLEENMHNPDYNAAHYYLFERPSKLSQEDIEWAGNHQIAVVAAINKYHYRQSADMLKDAASDCRRMLDWGVQNFQIDSEFRKFLE</sequence>
<dbReference type="InterPro" id="IPR017946">
    <property type="entry name" value="PLC-like_Pdiesterase_TIM-brl"/>
</dbReference>
<dbReference type="Gene3D" id="3.20.20.190">
    <property type="entry name" value="Phosphatidylinositol (PI) phosphodiesterase"/>
    <property type="match status" value="1"/>
</dbReference>
<feature type="chain" id="PRO_5024307623" description="GP-PDE domain-containing protein" evidence="1">
    <location>
        <begin position="33"/>
        <end position="274"/>
    </location>
</feature>
<name>A0A5R9KE05_9BACT</name>
<evidence type="ECO:0000256" key="1">
    <source>
        <dbReference type="SAM" id="SignalP"/>
    </source>
</evidence>
<comment type="caution">
    <text evidence="3">The sequence shown here is derived from an EMBL/GenBank/DDBJ whole genome shotgun (WGS) entry which is preliminary data.</text>
</comment>
<evidence type="ECO:0000313" key="4">
    <source>
        <dbReference type="Proteomes" id="UP000309788"/>
    </source>
</evidence>
<dbReference type="OrthoDB" id="384721at2"/>
<gene>
    <name evidence="3" type="ORF">FEM55_08575</name>
</gene>
<reference evidence="3 4" key="1">
    <citation type="submission" date="2019-05" db="EMBL/GenBank/DDBJ databases">
        <authorList>
            <person name="Qu J.-H."/>
        </authorList>
    </citation>
    <scope>NUCLEOTIDE SEQUENCE [LARGE SCALE GENOMIC DNA]</scope>
    <source>
        <strain evidence="3 4">Z12</strain>
    </source>
</reference>
<dbReference type="PANTHER" id="PTHR46320">
    <property type="entry name" value="GLYCEROPHOSPHODIESTER PHOSPHODIESTERASE 1"/>
    <property type="match status" value="1"/>
</dbReference>
<evidence type="ECO:0000259" key="2">
    <source>
        <dbReference type="PROSITE" id="PS51704"/>
    </source>
</evidence>
<dbReference type="SUPFAM" id="SSF51695">
    <property type="entry name" value="PLC-like phosphodiesterases"/>
    <property type="match status" value="1"/>
</dbReference>
<evidence type="ECO:0000313" key="3">
    <source>
        <dbReference type="EMBL" id="TLU94297.1"/>
    </source>
</evidence>
<dbReference type="GO" id="GO:0005886">
    <property type="term" value="C:plasma membrane"/>
    <property type="evidence" value="ECO:0007669"/>
    <property type="project" value="TreeGrafter"/>
</dbReference>
<dbReference type="GO" id="GO:0008889">
    <property type="term" value="F:glycerophosphodiester phosphodiesterase activity"/>
    <property type="evidence" value="ECO:0007669"/>
    <property type="project" value="TreeGrafter"/>
</dbReference>
<keyword evidence="1" id="KW-0732">Signal</keyword>
<organism evidence="3 4">
    <name type="scientific">Dyadobacter sediminis</name>
    <dbReference type="NCBI Taxonomy" id="1493691"/>
    <lineage>
        <taxon>Bacteria</taxon>
        <taxon>Pseudomonadati</taxon>
        <taxon>Bacteroidota</taxon>
        <taxon>Cytophagia</taxon>
        <taxon>Cytophagales</taxon>
        <taxon>Spirosomataceae</taxon>
        <taxon>Dyadobacter</taxon>
    </lineage>
</organism>
<dbReference type="AlphaFoldDB" id="A0A5R9KE05"/>
<dbReference type="RefSeq" id="WP_138280925.1">
    <property type="nucleotide sequence ID" value="NZ_BMGE01000002.1"/>
</dbReference>
<dbReference type="EMBL" id="VCEI01000021">
    <property type="protein sequence ID" value="TLU94297.1"/>
    <property type="molecule type" value="Genomic_DNA"/>
</dbReference>
<feature type="domain" description="GP-PDE" evidence="2">
    <location>
        <begin position="36"/>
        <end position="274"/>
    </location>
</feature>
<dbReference type="Pfam" id="PF03009">
    <property type="entry name" value="GDPD"/>
    <property type="match status" value="1"/>
</dbReference>
<dbReference type="PROSITE" id="PS51704">
    <property type="entry name" value="GP_PDE"/>
    <property type="match status" value="1"/>
</dbReference>
<dbReference type="GO" id="GO:0006644">
    <property type="term" value="P:phospholipid metabolic process"/>
    <property type="evidence" value="ECO:0007669"/>
    <property type="project" value="TreeGrafter"/>
</dbReference>
<dbReference type="PANTHER" id="PTHR46320:SF1">
    <property type="entry name" value="GLYCEROPHOSPHODIESTER PHOSPHODIESTERASE 1"/>
    <property type="match status" value="1"/>
</dbReference>
<proteinExistence type="predicted"/>
<dbReference type="GO" id="GO:0006580">
    <property type="term" value="P:ethanolamine metabolic process"/>
    <property type="evidence" value="ECO:0007669"/>
    <property type="project" value="TreeGrafter"/>
</dbReference>
<protein>
    <recommendedName>
        <fullName evidence="2">GP-PDE domain-containing protein</fullName>
    </recommendedName>
</protein>
<feature type="signal peptide" evidence="1">
    <location>
        <begin position="1"/>
        <end position="32"/>
    </location>
</feature>
<accession>A0A5R9KE05</accession>